<dbReference type="RefSeq" id="WP_053427882.1">
    <property type="nucleotide sequence ID" value="NZ_LGUE01000003.1"/>
</dbReference>
<name>A0A0M0GLC2_9BACI</name>
<dbReference type="EMBL" id="LGUE01000003">
    <property type="protein sequence ID" value="KON90563.1"/>
    <property type="molecule type" value="Genomic_DNA"/>
</dbReference>
<keyword evidence="2" id="KW-1185">Reference proteome</keyword>
<dbReference type="Proteomes" id="UP000037405">
    <property type="component" value="Unassembled WGS sequence"/>
</dbReference>
<evidence type="ECO:0000313" key="2">
    <source>
        <dbReference type="Proteomes" id="UP000037405"/>
    </source>
</evidence>
<reference evidence="2" key="1">
    <citation type="submission" date="2015-07" db="EMBL/GenBank/DDBJ databases">
        <title>Fjat-14235 jcm11544.</title>
        <authorList>
            <person name="Liu B."/>
            <person name="Wang J."/>
            <person name="Zhu Y."/>
            <person name="Liu G."/>
            <person name="Chen Q."/>
            <person name="Chen Z."/>
            <person name="Lan J."/>
            <person name="Che J."/>
            <person name="Ge C."/>
            <person name="Shi H."/>
            <person name="Pan Z."/>
            <person name="Liu X."/>
        </authorList>
    </citation>
    <scope>NUCLEOTIDE SEQUENCE [LARGE SCALE GENOMIC DNA]</scope>
    <source>
        <strain evidence="2">JCM 11544</strain>
    </source>
</reference>
<comment type="caution">
    <text evidence="1">The sequence shown here is derived from an EMBL/GenBank/DDBJ whole genome shotgun (WGS) entry which is preliminary data.</text>
</comment>
<organism evidence="1 2">
    <name type="scientific">Rossellomorea marisflavi</name>
    <dbReference type="NCBI Taxonomy" id="189381"/>
    <lineage>
        <taxon>Bacteria</taxon>
        <taxon>Bacillati</taxon>
        <taxon>Bacillota</taxon>
        <taxon>Bacilli</taxon>
        <taxon>Bacillales</taxon>
        <taxon>Bacillaceae</taxon>
        <taxon>Rossellomorea</taxon>
    </lineage>
</organism>
<dbReference type="AlphaFoldDB" id="A0A0M0GLC2"/>
<gene>
    <name evidence="1" type="ORF">AF331_09315</name>
</gene>
<evidence type="ECO:0000313" key="1">
    <source>
        <dbReference type="EMBL" id="KON90563.1"/>
    </source>
</evidence>
<dbReference type="STRING" id="189381.GCA_900166615_00586"/>
<sequence>MGKLESKVKDALSEIKSADPDVRHDGLMKLKDITVENKGGECDISLLKDMIKLAAGPFERTGEEWDDPSLVLLEFVVDYMEERVARDLTHHIADFSEMGKQCVLYHTSMHEHDGAVRALIEMYEILIPLNQAWFPHAVLEQNGVVSKALINYFHTRLDDKACRRDLYRILANLHEEKVFYQFKPEVIKPLIHRHWEEAKSAYLQYDRDYKTKHVHCSWKDSYLHIREELENFLKLMDVYWGEEWLLYLEEAKGWNDPIAKTIAVTVSLKRGIPVAQEEVHWCATHIESAELFHWRLIIDRIEHHNPVKNTRQSDVARTHLFYYLLFDREESLYAEEITILDHIDTFTAYEEPVRYYLASYRDLSGHVYPAWVGAFSLEEGEDSLFKWDDSTILEEPFGSRNVEGWKTAFMEERKERMEKEASEIHYEAKTKEGTVWIKGNSLVVHSQEGDRSIFLKDIQTLTIEWKKGGLFGLKKIPMVAVYEKGGNLFMTYPELDIDYEKFAGAVHEQTESLEEPPFIEFLEVG</sequence>
<proteinExistence type="predicted"/>
<dbReference type="PATRIC" id="fig|189381.12.peg.3770"/>
<accession>A0A0M0GLC2</accession>
<dbReference type="OrthoDB" id="2754910at2"/>
<protein>
    <submittedName>
        <fullName evidence="1">Uncharacterized protein</fullName>
    </submittedName>
</protein>